<proteinExistence type="predicted"/>
<dbReference type="RefSeq" id="WP_323306293.1">
    <property type="nucleotide sequence ID" value="NZ_JAYGHX010000010.1"/>
</dbReference>
<dbReference type="SUPFAM" id="SSF69047">
    <property type="entry name" value="Hypothetical protein YjbJ"/>
    <property type="match status" value="1"/>
</dbReference>
<keyword evidence="2" id="KW-1185">Reference proteome</keyword>
<comment type="caution">
    <text evidence="1">The sequence shown here is derived from an EMBL/GenBank/DDBJ whole genome shotgun (WGS) entry which is preliminary data.</text>
</comment>
<evidence type="ECO:0000313" key="2">
    <source>
        <dbReference type="Proteomes" id="UP001304461"/>
    </source>
</evidence>
<reference evidence="1 2" key="1">
    <citation type="submission" date="2023-12" db="EMBL/GenBank/DDBJ databases">
        <title>Baltic Sea Cyanobacteria.</title>
        <authorList>
            <person name="Delbaje E."/>
            <person name="Fewer D.P."/>
            <person name="Shishido T.K."/>
        </authorList>
    </citation>
    <scope>NUCLEOTIDE SEQUENCE [LARGE SCALE GENOMIC DNA]</scope>
    <source>
        <strain evidence="1 2">UHCC 0139</strain>
    </source>
</reference>
<protein>
    <submittedName>
        <fullName evidence="1">CsbD family protein</fullName>
    </submittedName>
</protein>
<sequence length="72" mass="7295">MTNKNAAAAKDAEGRLESALGDLTGDTGHQIKGKAKQVQASAMTVAEDLKEGAKAVARKVSDAAAKLADDKG</sequence>
<accession>A0ABU5RX33</accession>
<dbReference type="InterPro" id="IPR036629">
    <property type="entry name" value="YjbJ_sf"/>
</dbReference>
<name>A0ABU5RX33_9CYAN</name>
<organism evidence="1 2">
    <name type="scientific">Cyanobium gracile UHCC 0139</name>
    <dbReference type="NCBI Taxonomy" id="3110308"/>
    <lineage>
        <taxon>Bacteria</taxon>
        <taxon>Bacillati</taxon>
        <taxon>Cyanobacteriota</taxon>
        <taxon>Cyanophyceae</taxon>
        <taxon>Synechococcales</taxon>
        <taxon>Prochlorococcaceae</taxon>
        <taxon>Cyanobium</taxon>
    </lineage>
</organism>
<dbReference type="Proteomes" id="UP001304461">
    <property type="component" value="Unassembled WGS sequence"/>
</dbReference>
<dbReference type="EMBL" id="JAYGHX010000010">
    <property type="protein sequence ID" value="MEA5392336.1"/>
    <property type="molecule type" value="Genomic_DNA"/>
</dbReference>
<evidence type="ECO:0000313" key="1">
    <source>
        <dbReference type="EMBL" id="MEA5392336.1"/>
    </source>
</evidence>
<gene>
    <name evidence="1" type="ORF">VB738_13820</name>
</gene>